<sequence>MKYSFLTTMLALFGVCYISYCQSISSRLLDVQTKEPIPFASILYGEEQGVITNENGDFQFVIEQNTKALDSIYISCMGYVGQGFTQKQLQDSIIYLAPGGFELVGVDLMGQGLSADEIIQRMVDSIPVNYNQMPVQKKFFLRQSTYDELDEAKIVLKASTIPEIDDISIERIVDRLPKKTQYHTETFGNMYKSNGKVKLEVLKATEMYDKSQQATYAGINHSLIKLIKKHVKDDSYFKIKTGPISTKLDLDTIIGRPSLDPQAETSIKLNYLASRANRLNKIENQFFNVNSRLEVIEKRKNYQFTKDQTFEQDGERFYVINFGPKKNARLRGKMFINANDFAMTRIEYENLESIKPFKLLGVNYNEPKYVGVAEFDKMKNGKYELSFSTLKHDFFVKVRRPFKIAEKNKNTKGRRKQNEITIDLYLTAKSANVFEWVALETKGSSQGTFDMVPQRQIVEVKYRTSYDEQYWEDVTIVSPSESVKEFAILENE</sequence>
<dbReference type="RefSeq" id="WP_168553341.1">
    <property type="nucleotide sequence ID" value="NZ_JAAWWL010000002.1"/>
</dbReference>
<dbReference type="EMBL" id="JAAWWL010000002">
    <property type="protein sequence ID" value="NKI33195.1"/>
    <property type="molecule type" value="Genomic_DNA"/>
</dbReference>
<accession>A0ABX1GWC9</accession>
<evidence type="ECO:0000313" key="1">
    <source>
        <dbReference type="EMBL" id="NKI33195.1"/>
    </source>
</evidence>
<reference evidence="1 2" key="1">
    <citation type="submission" date="2020-04" db="EMBL/GenBank/DDBJ databases">
        <authorList>
            <person name="Yoon J."/>
        </authorList>
    </citation>
    <scope>NUCLEOTIDE SEQUENCE [LARGE SCALE GENOMIC DNA]</scope>
    <source>
        <strain evidence="1 2">DJ-13</strain>
    </source>
</reference>
<proteinExistence type="predicted"/>
<protein>
    <submittedName>
        <fullName evidence="1">Carboxypeptidase-like regulatory domain-containing protein</fullName>
    </submittedName>
</protein>
<organism evidence="1 2">
    <name type="scientific">Croceivirga thetidis</name>
    <dbReference type="NCBI Taxonomy" id="2721623"/>
    <lineage>
        <taxon>Bacteria</taxon>
        <taxon>Pseudomonadati</taxon>
        <taxon>Bacteroidota</taxon>
        <taxon>Flavobacteriia</taxon>
        <taxon>Flavobacteriales</taxon>
        <taxon>Flavobacteriaceae</taxon>
        <taxon>Croceivirga</taxon>
    </lineage>
</organism>
<keyword evidence="2" id="KW-1185">Reference proteome</keyword>
<name>A0ABX1GWC9_9FLAO</name>
<dbReference type="Proteomes" id="UP000718451">
    <property type="component" value="Unassembled WGS sequence"/>
</dbReference>
<comment type="caution">
    <text evidence="1">The sequence shown here is derived from an EMBL/GenBank/DDBJ whole genome shotgun (WGS) entry which is preliminary data.</text>
</comment>
<evidence type="ECO:0000313" key="2">
    <source>
        <dbReference type="Proteomes" id="UP000718451"/>
    </source>
</evidence>
<gene>
    <name evidence="1" type="ORF">HCU67_14660</name>
</gene>